<dbReference type="GO" id="GO:0010074">
    <property type="term" value="P:maintenance of meristem identity"/>
    <property type="evidence" value="ECO:0007669"/>
    <property type="project" value="UniProtKB-ARBA"/>
</dbReference>
<evidence type="ECO:0000256" key="12">
    <source>
        <dbReference type="ARBA" id="ARBA00022679"/>
    </source>
</evidence>
<dbReference type="Pfam" id="PF23598">
    <property type="entry name" value="LRR_14"/>
    <property type="match status" value="1"/>
</dbReference>
<evidence type="ECO:0000259" key="31">
    <source>
        <dbReference type="PROSITE" id="PS50011"/>
    </source>
</evidence>
<evidence type="ECO:0000313" key="36">
    <source>
        <dbReference type="Proteomes" id="UP000265566"/>
    </source>
</evidence>
<keyword evidence="17 32" id="KW-0418">Kinase</keyword>
<dbReference type="AlphaFoldDB" id="A0A072V8Q5"/>
<reference evidence="36" key="4">
    <citation type="journal article" date="2018" name="Nat. Plants">
        <title>Whole-genome landscape of Medicago truncatula symbiotic genes.</title>
        <authorList>
            <person name="Pecrix Y."/>
            <person name="Staton S.E."/>
            <person name="Sallet E."/>
            <person name="Lelandais-Briere C."/>
            <person name="Moreau S."/>
            <person name="Carrere S."/>
            <person name="Blein T."/>
            <person name="Jardinaud M.F."/>
            <person name="Latrasse D."/>
            <person name="Zouine M."/>
            <person name="Zahm M."/>
            <person name="Kreplak J."/>
            <person name="Mayjonade B."/>
            <person name="Satge C."/>
            <person name="Perez M."/>
            <person name="Cauet S."/>
            <person name="Marande W."/>
            <person name="Chantry-Darmon C."/>
            <person name="Lopez-Roques C."/>
            <person name="Bouchez O."/>
            <person name="Berard A."/>
            <person name="Debelle F."/>
            <person name="Munos S."/>
            <person name="Bendahmane A."/>
            <person name="Berges H."/>
            <person name="Niebel A."/>
            <person name="Buitink J."/>
            <person name="Frugier F."/>
            <person name="Benhamed M."/>
            <person name="Crespi M."/>
            <person name="Gouzy J."/>
            <person name="Gamas P."/>
        </authorList>
    </citation>
    <scope>NUCLEOTIDE SEQUENCE [LARGE SCALE GENOMIC DNA]</scope>
    <source>
        <strain evidence="36">cv. Jemalong A17</strain>
    </source>
</reference>
<feature type="region of interest" description="Disordered" evidence="29">
    <location>
        <begin position="1090"/>
        <end position="1116"/>
    </location>
</feature>
<dbReference type="FunFam" id="3.80.10.10:FF:000177">
    <property type="entry name" value="Leucine-rich repeat receptor-like serine/threonine-protein kinase At1g17230"/>
    <property type="match status" value="1"/>
</dbReference>
<dbReference type="SUPFAM" id="SSF56112">
    <property type="entry name" value="Protein kinase-like (PK-like)"/>
    <property type="match status" value="1"/>
</dbReference>
<comment type="similarity">
    <text evidence="26">Belongs to the polygalacturonase-inhibiting protein family.</text>
</comment>
<dbReference type="Gene3D" id="3.80.10.10">
    <property type="entry name" value="Ribonuclease Inhibitor"/>
    <property type="match status" value="4"/>
</dbReference>
<evidence type="ECO:0000256" key="22">
    <source>
        <dbReference type="ARBA" id="ARBA00023136"/>
    </source>
</evidence>
<evidence type="ECO:0000256" key="11">
    <source>
        <dbReference type="ARBA" id="ARBA00022614"/>
    </source>
</evidence>
<evidence type="ECO:0000256" key="29">
    <source>
        <dbReference type="SAM" id="MobiDB-lite"/>
    </source>
</evidence>
<name>A0A072V8Q5_MEDTR</name>
<comment type="catalytic activity">
    <reaction evidence="28">
        <text>L-seryl-[protein] + ATP = O-phospho-L-seryl-[protein] + ADP + H(+)</text>
        <dbReference type="Rhea" id="RHEA:17989"/>
        <dbReference type="Rhea" id="RHEA-COMP:9863"/>
        <dbReference type="Rhea" id="RHEA-COMP:11604"/>
        <dbReference type="ChEBI" id="CHEBI:15378"/>
        <dbReference type="ChEBI" id="CHEBI:29999"/>
        <dbReference type="ChEBI" id="CHEBI:30616"/>
        <dbReference type="ChEBI" id="CHEBI:83421"/>
        <dbReference type="ChEBI" id="CHEBI:456216"/>
        <dbReference type="EC" id="2.7.11.1"/>
    </reaction>
</comment>
<dbReference type="InterPro" id="IPR013210">
    <property type="entry name" value="LRR_N_plant-typ"/>
</dbReference>
<comment type="similarity">
    <text evidence="4">Belongs to the protein kinase superfamily. Ser/Thr protein kinase family.</text>
</comment>
<sequence length="1116" mass="123889">MGLELSFSSKNVFFHFYMILLFSLGIFFVSSINEEGSTLLKFTITLLDSDNNLVNWNPSDSTPCNWTGVSCTDSLVTSVNLYHLNLSGSLSPTICNLPYLVELNLSKNFISGPISEPFFDKCNKLEVLDLCTNRLHGPFLSLIWKIKTLRKLYLCENYMYGEIPNEIGELISLEELVIYSNNLTGIIPKSISKLKKLRVIRAGLNGLSGTLPSEISECDSLETLGLAQNQLVGSIPKELQKLQNLTNLILWQNSFSGELPPEIGNISCLELLALHQNSLIGDVPKDIGRLSRLKRLYMYTNQLNGTIPPELGNCTNAVEIDLSENHLIGIIPKELGQISNLTLLHLFENNLQGHIPKELGNLRLLRNLDLSLNNLTGRIPLEFQNLELMEDLQLFDNQLEGVIPPRLGAVKNLTILDISENNLVGKIPIHLCEYQQLQFLSLGSNRLFGNIPYSLKTCKSLVQLMLGDNLLTGSLPVELYELHNLTALELHQNRFSGFISPEIGQLRNLVRLRLSDNHFSGYLPSEIGNLSQLVTFNVSSNRLGGSIPDELGNCVKLQRLDLRGNKFTGMLPNSIGNLVNLELLKVSDNMLFGEIPGTLGNLIRLTDLELGGNRFSGRISFHLGRLSALQIALNLSHNNLSGTIPDSLGSLQMLESLYLNDNQLVGEIPSSIGELPSLLTCNVSNNKLIGAVPDTTTFRKMDLTNFAGNNGLCRVGTNHCHPSLASSHHAKPMKDGLSREKIVSIVSGVIGFVSLIFIVCICWTMMRRHRSDSFVSIEEQTKSNVLDNYYFPKEGFTYNDLLEATGNFSEGEVIGRGACGTVYKAVMNDGEVIAVKKLNTRGGEGTSMDRSFLAEISTLGKIRHRNIVKLHGFCFHEDSNLLLYQYMENGSLGEKLHSSSKECVLDWNVRYKIALGAAEGLCYLHYDCKPQIIHRDIKSNNILLDHMFQAHVGDFGLAKLIDFSLSKSMSAVAGSFGYIAPEYAYTMKVTEKCDIYSFGVVLLELVTGRSPVQPLEQGGDLVSWVRRSIQASIPTSELFDKRLNLSEQKTVEEMSLILKIALFCTSSSPLNRPTMREVIAMLIDAREYVNQSPNSPTSECPLDEYKSSSSKDDSLE</sequence>
<evidence type="ECO:0000256" key="8">
    <source>
        <dbReference type="ARBA" id="ARBA00022525"/>
    </source>
</evidence>
<dbReference type="PANTHER" id="PTHR48006">
    <property type="entry name" value="LEUCINE-RICH REPEAT-CONTAINING PROTEIN DDB_G0281931-RELATED"/>
    <property type="match status" value="1"/>
</dbReference>
<dbReference type="FunFam" id="3.80.10.10:FF:000775">
    <property type="entry name" value="Predicted protein"/>
    <property type="match status" value="1"/>
</dbReference>
<dbReference type="KEGG" id="mtr:25487035"/>
<keyword evidence="20" id="KW-0832">Ubl conjugation</keyword>
<dbReference type="EnsemblPlants" id="KEH38374">
    <property type="protein sequence ID" value="KEH38374"/>
    <property type="gene ID" value="MTR_2g070020"/>
</dbReference>
<evidence type="ECO:0000256" key="24">
    <source>
        <dbReference type="ARBA" id="ARBA00023170"/>
    </source>
</evidence>
<evidence type="ECO:0000256" key="26">
    <source>
        <dbReference type="ARBA" id="ARBA00038043"/>
    </source>
</evidence>
<keyword evidence="13 30" id="KW-0812">Transmembrane</keyword>
<evidence type="ECO:0000256" key="25">
    <source>
        <dbReference type="ARBA" id="ARBA00023180"/>
    </source>
</evidence>
<keyword evidence="9" id="KW-0723">Serine/threonine-protein kinase</keyword>
<evidence type="ECO:0000256" key="18">
    <source>
        <dbReference type="ARBA" id="ARBA00022821"/>
    </source>
</evidence>
<evidence type="ECO:0000256" key="10">
    <source>
        <dbReference type="ARBA" id="ARBA00022553"/>
    </source>
</evidence>
<dbReference type="InterPro" id="IPR011009">
    <property type="entry name" value="Kinase-like_dom_sf"/>
</dbReference>
<dbReference type="InterPro" id="IPR051824">
    <property type="entry name" value="LRR_Rcpt-Like_S/T_Kinase"/>
</dbReference>
<dbReference type="FunFam" id="3.30.200.20:FF:000219">
    <property type="entry name" value="Leucine-rich repeat receptor-like serine/threonine-protein kinase"/>
    <property type="match status" value="1"/>
</dbReference>
<dbReference type="Gramene" id="rna10753">
    <property type="protein sequence ID" value="RHN74649.1"/>
    <property type="gene ID" value="gene10753"/>
</dbReference>
<evidence type="ECO:0000256" key="27">
    <source>
        <dbReference type="ARBA" id="ARBA00047899"/>
    </source>
</evidence>
<dbReference type="GO" id="GO:0006952">
    <property type="term" value="P:defense response"/>
    <property type="evidence" value="ECO:0007669"/>
    <property type="project" value="UniProtKB-KW"/>
</dbReference>
<evidence type="ECO:0000256" key="14">
    <source>
        <dbReference type="ARBA" id="ARBA00022729"/>
    </source>
</evidence>
<evidence type="ECO:0000313" key="32">
    <source>
        <dbReference type="EMBL" id="KEH38374.1"/>
    </source>
</evidence>
<evidence type="ECO:0000313" key="33">
    <source>
        <dbReference type="EMBL" id="RHN74649.1"/>
    </source>
</evidence>
<dbReference type="Pfam" id="PF00560">
    <property type="entry name" value="LRR_1"/>
    <property type="match status" value="9"/>
</dbReference>
<keyword evidence="10" id="KW-0597">Phosphoprotein</keyword>
<evidence type="ECO:0000256" key="7">
    <source>
        <dbReference type="ARBA" id="ARBA00022512"/>
    </source>
</evidence>
<dbReference type="SMART" id="SM00220">
    <property type="entry name" value="S_TKc"/>
    <property type="match status" value="1"/>
</dbReference>
<evidence type="ECO:0000256" key="23">
    <source>
        <dbReference type="ARBA" id="ARBA00023157"/>
    </source>
</evidence>
<keyword evidence="19" id="KW-0067">ATP-binding</keyword>
<evidence type="ECO:0000313" key="35">
    <source>
        <dbReference type="Proteomes" id="UP000002051"/>
    </source>
</evidence>
<reference evidence="34" key="3">
    <citation type="submission" date="2015-04" db="UniProtKB">
        <authorList>
            <consortium name="EnsemblPlants"/>
        </authorList>
    </citation>
    <scope>IDENTIFICATION</scope>
    <source>
        <strain evidence="34">cv. Jemalong A17</strain>
    </source>
</reference>
<dbReference type="Gene3D" id="1.10.510.10">
    <property type="entry name" value="Transferase(Phosphotransferase) domain 1"/>
    <property type="match status" value="1"/>
</dbReference>
<keyword evidence="6" id="KW-1003">Cell membrane</keyword>
<dbReference type="SUPFAM" id="SSF52047">
    <property type="entry name" value="RNI-like"/>
    <property type="match status" value="1"/>
</dbReference>
<reference evidence="33" key="5">
    <citation type="journal article" date="2018" name="Nat. Plants">
        <title>Whole-genome landscape of Medicago truncatula symbiotic genes.</title>
        <authorList>
            <person name="Pecrix Y."/>
            <person name="Gamas P."/>
            <person name="Carrere S."/>
        </authorList>
    </citation>
    <scope>NUCLEOTIDE SEQUENCE</scope>
    <source>
        <tissue evidence="33">Leaves</tissue>
    </source>
</reference>
<dbReference type="GO" id="GO:0004674">
    <property type="term" value="F:protein serine/threonine kinase activity"/>
    <property type="evidence" value="ECO:0007669"/>
    <property type="project" value="UniProtKB-KW"/>
</dbReference>
<comment type="subcellular location">
    <subcellularLocation>
        <location evidence="3">Cell membrane</location>
        <topology evidence="3">Single-pass type I membrane protein</topology>
    </subcellularLocation>
    <subcellularLocation>
        <location evidence="1">Membrane</location>
        <topology evidence="1">Peripheral membrane protein</topology>
    </subcellularLocation>
    <subcellularLocation>
        <location evidence="2">Secreted</location>
        <location evidence="2">Cell wall</location>
    </subcellularLocation>
</comment>
<evidence type="ECO:0000313" key="34">
    <source>
        <dbReference type="EnsemblPlants" id="KEH38374"/>
    </source>
</evidence>
<keyword evidence="8" id="KW-0964">Secreted</keyword>
<organism evidence="32 35">
    <name type="scientific">Medicago truncatula</name>
    <name type="common">Barrel medic</name>
    <name type="synonym">Medicago tribuloides</name>
    <dbReference type="NCBI Taxonomy" id="3880"/>
    <lineage>
        <taxon>Eukaryota</taxon>
        <taxon>Viridiplantae</taxon>
        <taxon>Streptophyta</taxon>
        <taxon>Embryophyta</taxon>
        <taxon>Tracheophyta</taxon>
        <taxon>Spermatophyta</taxon>
        <taxon>Magnoliopsida</taxon>
        <taxon>eudicotyledons</taxon>
        <taxon>Gunneridae</taxon>
        <taxon>Pentapetalae</taxon>
        <taxon>rosids</taxon>
        <taxon>fabids</taxon>
        <taxon>Fabales</taxon>
        <taxon>Fabaceae</taxon>
        <taxon>Papilionoideae</taxon>
        <taxon>50 kb inversion clade</taxon>
        <taxon>NPAAA clade</taxon>
        <taxon>Hologalegina</taxon>
        <taxon>IRL clade</taxon>
        <taxon>Trifolieae</taxon>
        <taxon>Medicago</taxon>
    </lineage>
</organism>
<reference evidence="32 35" key="1">
    <citation type="journal article" date="2011" name="Nature">
        <title>The Medicago genome provides insight into the evolution of rhizobial symbioses.</title>
        <authorList>
            <person name="Young N.D."/>
            <person name="Debelle F."/>
            <person name="Oldroyd G.E."/>
            <person name="Geurts R."/>
            <person name="Cannon S.B."/>
            <person name="Udvardi M.K."/>
            <person name="Benedito V.A."/>
            <person name="Mayer K.F."/>
            <person name="Gouzy J."/>
            <person name="Schoof H."/>
            <person name="Van de Peer Y."/>
            <person name="Proost S."/>
            <person name="Cook D.R."/>
            <person name="Meyers B.C."/>
            <person name="Spannagl M."/>
            <person name="Cheung F."/>
            <person name="De Mita S."/>
            <person name="Krishnakumar V."/>
            <person name="Gundlach H."/>
            <person name="Zhou S."/>
            <person name="Mudge J."/>
            <person name="Bharti A.K."/>
            <person name="Murray J.D."/>
            <person name="Naoumkina M.A."/>
            <person name="Rosen B."/>
            <person name="Silverstein K.A."/>
            <person name="Tang H."/>
            <person name="Rombauts S."/>
            <person name="Zhao P.X."/>
            <person name="Zhou P."/>
            <person name="Barbe V."/>
            <person name="Bardou P."/>
            <person name="Bechner M."/>
            <person name="Bellec A."/>
            <person name="Berger A."/>
            <person name="Berges H."/>
            <person name="Bidwell S."/>
            <person name="Bisseling T."/>
            <person name="Choisne N."/>
            <person name="Couloux A."/>
            <person name="Denny R."/>
            <person name="Deshpande S."/>
            <person name="Dai X."/>
            <person name="Doyle J.J."/>
            <person name="Dudez A.M."/>
            <person name="Farmer A.D."/>
            <person name="Fouteau S."/>
            <person name="Franken C."/>
            <person name="Gibelin C."/>
            <person name="Gish J."/>
            <person name="Goldstein S."/>
            <person name="Gonzalez A.J."/>
            <person name="Green P.J."/>
            <person name="Hallab A."/>
            <person name="Hartog M."/>
            <person name="Hua A."/>
            <person name="Humphray S.J."/>
            <person name="Jeong D.H."/>
            <person name="Jing Y."/>
            <person name="Jocker A."/>
            <person name="Kenton S.M."/>
            <person name="Kim D.J."/>
            <person name="Klee K."/>
            <person name="Lai H."/>
            <person name="Lang C."/>
            <person name="Lin S."/>
            <person name="Macmil S.L."/>
            <person name="Magdelenat G."/>
            <person name="Matthews L."/>
            <person name="McCorrison J."/>
            <person name="Monaghan E.L."/>
            <person name="Mun J.H."/>
            <person name="Najar F.Z."/>
            <person name="Nicholson C."/>
            <person name="Noirot C."/>
            <person name="O'Bleness M."/>
            <person name="Paule C.R."/>
            <person name="Poulain J."/>
            <person name="Prion F."/>
            <person name="Qin B."/>
            <person name="Qu C."/>
            <person name="Retzel E.F."/>
            <person name="Riddle C."/>
            <person name="Sallet E."/>
            <person name="Samain S."/>
            <person name="Samson N."/>
            <person name="Sanders I."/>
            <person name="Saurat O."/>
            <person name="Scarpelli C."/>
            <person name="Schiex T."/>
            <person name="Segurens B."/>
            <person name="Severin A.J."/>
            <person name="Sherrier D.J."/>
            <person name="Shi R."/>
            <person name="Sims S."/>
            <person name="Singer S.R."/>
            <person name="Sinharoy S."/>
            <person name="Sterck L."/>
            <person name="Viollet A."/>
            <person name="Wang B.B."/>
            <person name="Wang K."/>
            <person name="Wang M."/>
            <person name="Wang X."/>
            <person name="Warfsmann J."/>
            <person name="Weissenbach J."/>
            <person name="White D.D."/>
            <person name="White J.D."/>
            <person name="Wiley G.B."/>
            <person name="Wincker P."/>
            <person name="Xing Y."/>
            <person name="Yang L."/>
            <person name="Yao Z."/>
            <person name="Ying F."/>
            <person name="Zhai J."/>
            <person name="Zhou L."/>
            <person name="Zuber A."/>
            <person name="Denarie J."/>
            <person name="Dixon R.A."/>
            <person name="May G.D."/>
            <person name="Schwartz D.C."/>
            <person name="Rogers J."/>
            <person name="Quetier F."/>
            <person name="Town C.D."/>
            <person name="Roe B.A."/>
        </authorList>
    </citation>
    <scope>NUCLEOTIDE SEQUENCE [LARGE SCALE GENOMIC DNA]</scope>
    <source>
        <strain evidence="32">A17</strain>
        <strain evidence="34 35">cv. Jemalong A17</strain>
    </source>
</reference>
<dbReference type="SMART" id="SM00369">
    <property type="entry name" value="LRR_TYP"/>
    <property type="match status" value="8"/>
</dbReference>
<evidence type="ECO:0000256" key="17">
    <source>
        <dbReference type="ARBA" id="ARBA00022777"/>
    </source>
</evidence>
<dbReference type="Pfam" id="PF08263">
    <property type="entry name" value="LRRNT_2"/>
    <property type="match status" value="1"/>
</dbReference>
<dbReference type="GO" id="GO:0005886">
    <property type="term" value="C:plasma membrane"/>
    <property type="evidence" value="ECO:0000318"/>
    <property type="project" value="GO_Central"/>
</dbReference>
<keyword evidence="14" id="KW-0732">Signal</keyword>
<feature type="domain" description="Protein kinase" evidence="31">
    <location>
        <begin position="808"/>
        <end position="1089"/>
    </location>
</feature>
<dbReference type="InterPro" id="IPR000719">
    <property type="entry name" value="Prot_kinase_dom"/>
</dbReference>
<evidence type="ECO:0000256" key="15">
    <source>
        <dbReference type="ARBA" id="ARBA00022737"/>
    </source>
</evidence>
<reference evidence="32 35" key="2">
    <citation type="journal article" date="2014" name="BMC Genomics">
        <title>An improved genome release (version Mt4.0) for the model legume Medicago truncatula.</title>
        <authorList>
            <person name="Tang H."/>
            <person name="Krishnakumar V."/>
            <person name="Bidwell S."/>
            <person name="Rosen B."/>
            <person name="Chan A."/>
            <person name="Zhou S."/>
            <person name="Gentzbittel L."/>
            <person name="Childs K.L."/>
            <person name="Yandell M."/>
            <person name="Gundlach H."/>
            <person name="Mayer K.F."/>
            <person name="Schwartz D.C."/>
            <person name="Town C.D."/>
        </authorList>
    </citation>
    <scope>GENOME REANNOTATION</scope>
    <source>
        <strain evidence="32">A17</strain>
        <strain evidence="34 35">cv. Jemalong A17</strain>
    </source>
</reference>
<evidence type="ECO:0000256" key="1">
    <source>
        <dbReference type="ARBA" id="ARBA00004170"/>
    </source>
</evidence>
<evidence type="ECO:0000256" key="3">
    <source>
        <dbReference type="ARBA" id="ARBA00004251"/>
    </source>
</evidence>
<evidence type="ECO:0000256" key="21">
    <source>
        <dbReference type="ARBA" id="ARBA00022989"/>
    </source>
</evidence>
<keyword evidence="11" id="KW-0433">Leucine-rich repeat</keyword>
<dbReference type="InterPro" id="IPR008271">
    <property type="entry name" value="Ser/Thr_kinase_AS"/>
</dbReference>
<dbReference type="FunFam" id="1.10.510.10:FF:000365">
    <property type="entry name" value="Leucine-rich repeat receptor-like serine/threonine-protein kinase At1g17230"/>
    <property type="match status" value="1"/>
</dbReference>
<dbReference type="EMBL" id="PSQE01000002">
    <property type="protein sequence ID" value="RHN74649.1"/>
    <property type="molecule type" value="Genomic_DNA"/>
</dbReference>
<keyword evidence="35" id="KW-1185">Reference proteome</keyword>
<dbReference type="EC" id="2.7.11.1" evidence="5"/>
<dbReference type="HOGENOM" id="CLU_000288_22_1_1"/>
<dbReference type="OrthoDB" id="676979at2759"/>
<evidence type="ECO:0000256" key="6">
    <source>
        <dbReference type="ARBA" id="ARBA00022475"/>
    </source>
</evidence>
<keyword evidence="24 32" id="KW-0675">Receptor</keyword>
<dbReference type="InterPro" id="IPR003591">
    <property type="entry name" value="Leu-rich_rpt_typical-subtyp"/>
</dbReference>
<dbReference type="FunFam" id="3.80.10.10:FF:000588">
    <property type="entry name" value="Leucine-rich repeat receptor-like serine/threonine-protein kinase isoform B"/>
    <property type="match status" value="1"/>
</dbReference>
<dbReference type="PROSITE" id="PS50011">
    <property type="entry name" value="PROTEIN_KINASE_DOM"/>
    <property type="match status" value="1"/>
</dbReference>
<dbReference type="PROSITE" id="PS00108">
    <property type="entry name" value="PROTEIN_KINASE_ST"/>
    <property type="match status" value="1"/>
</dbReference>
<evidence type="ECO:0000256" key="4">
    <source>
        <dbReference type="ARBA" id="ARBA00008684"/>
    </source>
</evidence>
<keyword evidence="12 33" id="KW-0808">Transferase</keyword>
<dbReference type="Pfam" id="PF00069">
    <property type="entry name" value="Pkinase"/>
    <property type="match status" value="1"/>
</dbReference>
<dbReference type="EMBL" id="CM001218">
    <property type="protein sequence ID" value="KEH38374.1"/>
    <property type="molecule type" value="Genomic_DNA"/>
</dbReference>
<dbReference type="FunFam" id="3.80.10.10:FF:000400">
    <property type="entry name" value="Nuclear pore complex protein NUP107"/>
    <property type="match status" value="1"/>
</dbReference>
<keyword evidence="25" id="KW-0325">Glycoprotein</keyword>
<evidence type="ECO:0000256" key="19">
    <source>
        <dbReference type="ARBA" id="ARBA00022840"/>
    </source>
</evidence>
<keyword evidence="21 30" id="KW-1133">Transmembrane helix</keyword>
<evidence type="ECO:0000256" key="30">
    <source>
        <dbReference type="SAM" id="Phobius"/>
    </source>
</evidence>
<keyword evidence="7" id="KW-0134">Cell wall</keyword>
<dbReference type="GO" id="GO:0005524">
    <property type="term" value="F:ATP binding"/>
    <property type="evidence" value="ECO:0007669"/>
    <property type="project" value="UniProtKB-KW"/>
</dbReference>
<keyword evidence="16" id="KW-0547">Nucleotide-binding</keyword>
<dbReference type="SUPFAM" id="SSF52058">
    <property type="entry name" value="L domain-like"/>
    <property type="match status" value="2"/>
</dbReference>
<evidence type="ECO:0000256" key="2">
    <source>
        <dbReference type="ARBA" id="ARBA00004191"/>
    </source>
</evidence>
<keyword evidence="15" id="KW-0677">Repeat</keyword>
<dbReference type="Proteomes" id="UP000265566">
    <property type="component" value="Chromosome 2"/>
</dbReference>
<dbReference type="PANTHER" id="PTHR48006:SF92">
    <property type="entry name" value="LRR RECEPTOR-LIKE SERINE_THREONINE-PROTEIN KINASE GSO1"/>
    <property type="match status" value="1"/>
</dbReference>
<keyword evidence="22 30" id="KW-0472">Membrane</keyword>
<gene>
    <name evidence="34" type="primary">25487035</name>
    <name evidence="32" type="ordered locus">MTR_2g070020</name>
    <name evidence="33" type="ORF">MtrunA17_Chr2g0312651</name>
</gene>
<dbReference type="InterPro" id="IPR001611">
    <property type="entry name" value="Leu-rich_rpt"/>
</dbReference>
<evidence type="ECO:0000256" key="28">
    <source>
        <dbReference type="ARBA" id="ARBA00048679"/>
    </source>
</evidence>
<accession>A0A072V8Q5</accession>
<feature type="compositionally biased region" description="Basic and acidic residues" evidence="29">
    <location>
        <begin position="1103"/>
        <end position="1116"/>
    </location>
</feature>
<evidence type="ECO:0000256" key="9">
    <source>
        <dbReference type="ARBA" id="ARBA00022527"/>
    </source>
</evidence>
<keyword evidence="23" id="KW-1015">Disulfide bond</keyword>
<evidence type="ECO:0000256" key="5">
    <source>
        <dbReference type="ARBA" id="ARBA00012513"/>
    </source>
</evidence>
<comment type="catalytic activity">
    <reaction evidence="27">
        <text>L-threonyl-[protein] + ATP = O-phospho-L-threonyl-[protein] + ADP + H(+)</text>
        <dbReference type="Rhea" id="RHEA:46608"/>
        <dbReference type="Rhea" id="RHEA-COMP:11060"/>
        <dbReference type="Rhea" id="RHEA-COMP:11605"/>
        <dbReference type="ChEBI" id="CHEBI:15378"/>
        <dbReference type="ChEBI" id="CHEBI:30013"/>
        <dbReference type="ChEBI" id="CHEBI:30616"/>
        <dbReference type="ChEBI" id="CHEBI:61977"/>
        <dbReference type="ChEBI" id="CHEBI:456216"/>
        <dbReference type="EC" id="2.7.11.1"/>
    </reaction>
</comment>
<proteinExistence type="inferred from homology"/>
<feature type="transmembrane region" description="Helical" evidence="30">
    <location>
        <begin position="12"/>
        <end position="32"/>
    </location>
</feature>
<evidence type="ECO:0000256" key="20">
    <source>
        <dbReference type="ARBA" id="ARBA00022843"/>
    </source>
</evidence>
<feature type="transmembrane region" description="Helical" evidence="30">
    <location>
        <begin position="742"/>
        <end position="766"/>
    </location>
</feature>
<evidence type="ECO:0000256" key="13">
    <source>
        <dbReference type="ARBA" id="ARBA00022692"/>
    </source>
</evidence>
<keyword evidence="18" id="KW-0611">Plant defense</keyword>
<protein>
    <recommendedName>
        <fullName evidence="5">non-specific serine/threonine protein kinase</fullName>
        <ecNumber evidence="5">2.7.11.1</ecNumber>
    </recommendedName>
</protein>
<dbReference type="InterPro" id="IPR055414">
    <property type="entry name" value="LRR_R13L4/SHOC2-like"/>
</dbReference>
<dbReference type="Gene3D" id="3.30.200.20">
    <property type="entry name" value="Phosphorylase Kinase, domain 1"/>
    <property type="match status" value="1"/>
</dbReference>
<dbReference type="Proteomes" id="UP000002051">
    <property type="component" value="Chromosome 2"/>
</dbReference>
<dbReference type="InterPro" id="IPR032675">
    <property type="entry name" value="LRR_dom_sf"/>
</dbReference>
<dbReference type="GO" id="GO:0010082">
    <property type="term" value="P:regulation of root meristem growth"/>
    <property type="evidence" value="ECO:0007669"/>
    <property type="project" value="UniProtKB-ARBA"/>
</dbReference>
<evidence type="ECO:0000256" key="16">
    <source>
        <dbReference type="ARBA" id="ARBA00022741"/>
    </source>
</evidence>